<dbReference type="EMBL" id="BAAAON010000001">
    <property type="protein sequence ID" value="GAA2174142.1"/>
    <property type="molecule type" value="Genomic_DNA"/>
</dbReference>
<evidence type="ECO:0000256" key="2">
    <source>
        <dbReference type="SAM" id="Phobius"/>
    </source>
</evidence>
<feature type="transmembrane region" description="Helical" evidence="2">
    <location>
        <begin position="214"/>
        <end position="242"/>
    </location>
</feature>
<organism evidence="3 4">
    <name type="scientific">Arthrobacter parietis</name>
    <dbReference type="NCBI Taxonomy" id="271434"/>
    <lineage>
        <taxon>Bacteria</taxon>
        <taxon>Bacillati</taxon>
        <taxon>Actinomycetota</taxon>
        <taxon>Actinomycetes</taxon>
        <taxon>Micrococcales</taxon>
        <taxon>Micrococcaceae</taxon>
        <taxon>Arthrobacter</taxon>
    </lineage>
</organism>
<feature type="transmembrane region" description="Helical" evidence="2">
    <location>
        <begin position="117"/>
        <end position="134"/>
    </location>
</feature>
<keyword evidence="2" id="KW-0472">Membrane</keyword>
<protein>
    <submittedName>
        <fullName evidence="3">Glycosyltransferase 87 family protein</fullName>
    </submittedName>
</protein>
<proteinExistence type="predicted"/>
<name>A0ABN3ASA2_9MICC</name>
<feature type="transmembrane region" description="Helical" evidence="2">
    <location>
        <begin position="249"/>
        <end position="269"/>
    </location>
</feature>
<dbReference type="RefSeq" id="WP_346027776.1">
    <property type="nucleotide sequence ID" value="NZ_BAAAON010000001.1"/>
</dbReference>
<accession>A0ABN3ASA2</accession>
<feature type="region of interest" description="Disordered" evidence="1">
    <location>
        <begin position="452"/>
        <end position="489"/>
    </location>
</feature>
<keyword evidence="2" id="KW-1133">Transmembrane helix</keyword>
<comment type="caution">
    <text evidence="3">The sequence shown here is derived from an EMBL/GenBank/DDBJ whole genome shotgun (WGS) entry which is preliminary data.</text>
</comment>
<feature type="transmembrane region" description="Helical" evidence="2">
    <location>
        <begin position="146"/>
        <end position="166"/>
    </location>
</feature>
<feature type="transmembrane region" description="Helical" evidence="2">
    <location>
        <begin position="46"/>
        <end position="68"/>
    </location>
</feature>
<evidence type="ECO:0000256" key="1">
    <source>
        <dbReference type="SAM" id="MobiDB-lite"/>
    </source>
</evidence>
<feature type="transmembrane region" description="Helical" evidence="2">
    <location>
        <begin position="178"/>
        <end position="208"/>
    </location>
</feature>
<gene>
    <name evidence="3" type="ORF">GCM10009784_11230</name>
</gene>
<sequence length="489" mass="52774">MEQEQGQRRPASISVPTRRDPLLRHVAEVAGGPLGRHAAPGRVRPAVFTVGRVLILMTTAAAVLAVLIKAPCRTDGWTRPAQFYRGCYSDWTEAFQFQGLGSGLSPFAEGSTFDGPLLVGVFAGLVALLVPTSADGIVQTQSLMQYFDVNAVLIAAAWIGTVVTVMRLASRRPWDAALVAVAPIAILTATSSWVLLSVLLSVLAAWAFAQERYVISGVLLGFGAGFSVHVLLVLAAVILLAIRTGRFRGALLSGGSLIAVWVLTVLPFGPERILALPWEYDPARLGISSSLWAGYDLLAQRLGLPVLSPVATATLAFTILAVLVALICLLVLRAPRRPRLPQVILLLLGALVLVLPDYPPALTLWLLPFVALSYVDWRILCVWQLVELLHWWAYWMYVAREASSGVVENNIDSPYYVAAILARLLATGYLLYRVAQHILEPTYDPARRIGIDDPAGGPFDGAPDRHAPAPVLLSESSPNLTITAPKDPQ</sequence>
<keyword evidence="4" id="KW-1185">Reference proteome</keyword>
<feature type="transmembrane region" description="Helical" evidence="2">
    <location>
        <begin position="344"/>
        <end position="367"/>
    </location>
</feature>
<dbReference type="Proteomes" id="UP001500974">
    <property type="component" value="Unassembled WGS sequence"/>
</dbReference>
<keyword evidence="2" id="KW-0812">Transmembrane</keyword>
<feature type="transmembrane region" description="Helical" evidence="2">
    <location>
        <begin position="310"/>
        <end position="332"/>
    </location>
</feature>
<reference evidence="3 4" key="1">
    <citation type="journal article" date="2019" name="Int. J. Syst. Evol. Microbiol.">
        <title>The Global Catalogue of Microorganisms (GCM) 10K type strain sequencing project: providing services to taxonomists for standard genome sequencing and annotation.</title>
        <authorList>
            <consortium name="The Broad Institute Genomics Platform"/>
            <consortium name="The Broad Institute Genome Sequencing Center for Infectious Disease"/>
            <person name="Wu L."/>
            <person name="Ma J."/>
        </authorList>
    </citation>
    <scope>NUCLEOTIDE SEQUENCE [LARGE SCALE GENOMIC DNA]</scope>
    <source>
        <strain evidence="3 4">JCM 14917</strain>
    </source>
</reference>
<evidence type="ECO:0000313" key="4">
    <source>
        <dbReference type="Proteomes" id="UP001500974"/>
    </source>
</evidence>
<evidence type="ECO:0000313" key="3">
    <source>
        <dbReference type="EMBL" id="GAA2174142.1"/>
    </source>
</evidence>